<keyword evidence="2" id="KW-0732">Signal</keyword>
<comment type="similarity">
    <text evidence="1 2">Belongs to the outer membrane factor (OMF) (TC 1.B.17) family.</text>
</comment>
<reference evidence="3 4" key="1">
    <citation type="submission" date="2016-10" db="EMBL/GenBank/DDBJ databases">
        <authorList>
            <person name="de Groot N.N."/>
        </authorList>
    </citation>
    <scope>NUCLEOTIDE SEQUENCE [LARGE SCALE GENOMIC DNA]</scope>
    <source>
        <strain evidence="3 4">LMG 24775</strain>
    </source>
</reference>
<protein>
    <submittedName>
        <fullName evidence="3">Efflux transporter, outer membrane factor (OMF) lipoprotein, NodT family</fullName>
    </submittedName>
</protein>
<comment type="subcellular location">
    <subcellularLocation>
        <location evidence="2">Cell membrane</location>
        <topology evidence="2">Lipid-anchor</topology>
    </subcellularLocation>
</comment>
<dbReference type="Gene3D" id="2.20.200.10">
    <property type="entry name" value="Outer membrane efflux proteins (OEP)"/>
    <property type="match status" value="1"/>
</dbReference>
<dbReference type="Proteomes" id="UP000183417">
    <property type="component" value="Unassembled WGS sequence"/>
</dbReference>
<evidence type="ECO:0000313" key="4">
    <source>
        <dbReference type="Proteomes" id="UP000183417"/>
    </source>
</evidence>
<dbReference type="RefSeq" id="WP_404997196.1">
    <property type="nucleotide sequence ID" value="NZ_CP141274.1"/>
</dbReference>
<keyword evidence="2" id="KW-0812">Transmembrane</keyword>
<dbReference type="Pfam" id="PF02321">
    <property type="entry name" value="OEP"/>
    <property type="match status" value="2"/>
</dbReference>
<keyword evidence="2 3" id="KW-0449">Lipoprotein</keyword>
<dbReference type="Gene3D" id="1.20.1600.10">
    <property type="entry name" value="Outer membrane efflux proteins (OEP)"/>
    <property type="match status" value="1"/>
</dbReference>
<organism evidence="3 4">
    <name type="scientific">Delftia lacustris</name>
    <dbReference type="NCBI Taxonomy" id="558537"/>
    <lineage>
        <taxon>Bacteria</taxon>
        <taxon>Pseudomonadati</taxon>
        <taxon>Pseudomonadota</taxon>
        <taxon>Betaproteobacteria</taxon>
        <taxon>Burkholderiales</taxon>
        <taxon>Comamonadaceae</taxon>
        <taxon>Delftia</taxon>
    </lineage>
</organism>
<feature type="signal peptide" evidence="2">
    <location>
        <begin position="1"/>
        <end position="42"/>
    </location>
</feature>
<accession>A0A1H3QMU4</accession>
<evidence type="ECO:0000313" key="3">
    <source>
        <dbReference type="EMBL" id="SDZ14421.1"/>
    </source>
</evidence>
<dbReference type="PANTHER" id="PTHR30203">
    <property type="entry name" value="OUTER MEMBRANE CATION EFFLUX PROTEIN"/>
    <property type="match status" value="1"/>
</dbReference>
<dbReference type="PANTHER" id="PTHR30203:SF33">
    <property type="entry name" value="BLR4455 PROTEIN"/>
    <property type="match status" value="1"/>
</dbReference>
<dbReference type="GO" id="GO:0005886">
    <property type="term" value="C:plasma membrane"/>
    <property type="evidence" value="ECO:0007669"/>
    <property type="project" value="UniProtKB-SubCell"/>
</dbReference>
<gene>
    <name evidence="3" type="ORF">SAMN05421547_11314</name>
</gene>
<keyword evidence="2" id="KW-0472">Membrane</keyword>
<dbReference type="SUPFAM" id="SSF56954">
    <property type="entry name" value="Outer membrane efflux proteins (OEP)"/>
    <property type="match status" value="1"/>
</dbReference>
<dbReference type="AlphaFoldDB" id="A0A1H3QMU4"/>
<feature type="chain" id="PRO_5010002176" evidence="2">
    <location>
        <begin position="43"/>
        <end position="499"/>
    </location>
</feature>
<dbReference type="EMBL" id="FNPE01000013">
    <property type="protein sequence ID" value="SDZ14421.1"/>
    <property type="molecule type" value="Genomic_DNA"/>
</dbReference>
<evidence type="ECO:0000256" key="1">
    <source>
        <dbReference type="ARBA" id="ARBA00007613"/>
    </source>
</evidence>
<dbReference type="NCBIfam" id="TIGR01845">
    <property type="entry name" value="outer_NodT"/>
    <property type="match status" value="1"/>
</dbReference>
<dbReference type="GeneID" id="94692925"/>
<evidence type="ECO:0000256" key="2">
    <source>
        <dbReference type="RuleBase" id="RU362097"/>
    </source>
</evidence>
<proteinExistence type="inferred from homology"/>
<dbReference type="InterPro" id="IPR010131">
    <property type="entry name" value="MdtP/NodT-like"/>
</dbReference>
<keyword evidence="2" id="KW-1134">Transmembrane beta strand</keyword>
<keyword evidence="2" id="KW-0564">Palmitate</keyword>
<dbReference type="InterPro" id="IPR003423">
    <property type="entry name" value="OMP_efflux"/>
</dbReference>
<dbReference type="GO" id="GO:0015562">
    <property type="term" value="F:efflux transmembrane transporter activity"/>
    <property type="evidence" value="ECO:0007669"/>
    <property type="project" value="InterPro"/>
</dbReference>
<name>A0A1H3QMU4_9BURK</name>
<sequence length="499" mass="52663">MKDMNDKTMPTRRAPMRRAPMRRAPARLGCMALALAALGGCAAQQTVPDRTAPALAASWKQQGEAVPASVSTQWWQAFGSAELGGMVQAAQDQSLDMAAAMARVRQAEAATRQAGAALLPSLNGELRAQRMNHAQAAGGQASVYGAALTASYEVDFWGRNRATRDAAAAAWQASRFDQDTVRLTVTAQVAHGWLQAVALRERQAIAARNVANAERLLGLVESRARAGAATQLELAQQRGLVASQRQALATLRRQGEDADATLAVLLGQARRPALATDSLQALQLPEIGAGLPTQLLQRRPDIASAEAQLTAASANLQAARVALWPRLTLTGSAGTSAGRASDWLREPVYSLLAGLAGPIFDGGRLAAERDGAQARREELLAGYYKSIVAAYGDVDLALNAVHGLKAQAEAQAEVLAQARQAVSLAELRYKAGAESLLSLLQAQTTLYAAQDEAVLQRLLQLQARVALYRALGGGWEAPAMGAEMPERQAQKSQGALPPG</sequence>